<sequence>MDGVQLKVARQVENIKLFQEALAKSSQLSKGMCGILSSFDERLMKLERTILPVYHETGNLQRRQENIERTLAQLEEVVQLYGVSQMAKPKISQGPSDQNLDSFLEAMEQVEKARDYFEQNSPHNIEANLLEQLFNEGVTGLQASRAAEFEALLARHSRPVAPVAILDLVEAECPQSATSPTNAAAALEPLPAAVVNDLSRISSWLRKRNLSEHLDAYATQRSRVLVRSMQALREHHKTGSASSGTLPPQPSSSPQLGANRKSRVPRRLHDALMRGLRRATDVAGLQETTSRDELLDQEVEAYLTTLTALCRLMQAEDELLRKVLGPDPPLPLERVVLAALEAVTQEGEALAGRVKRCVARHDFVSVLCLFPVLQHVRALRKDYESLLSGPTSGRAAAARLPGLAVTLQTTLNKALEELVDSVKGDPEGKMPRDGTVHELTSNVMVVLEQLLGFVEAAGAVLAVWDLASFSQSRDPNRAALAQYVTRVLSVLNLTLHNKSARYEDQALQAVFRLNNLHYVLRALVRSGLLEVVQMYEPSLGKQYEEQIRDQKRLYSQSWSRVLHYVLEVDRPLSTSAVAAGGAKLRDKDRQTIKDKFTGFNRELEELYRVQKAYAVPDVELRESLKRDNKEFVLPKYKMFYDKYVSVPFTKNPDKYLKYTPLQVSNLIDQFFDAAA</sequence>
<dbReference type="Proteomes" id="UP000821837">
    <property type="component" value="Unassembled WGS sequence"/>
</dbReference>
<evidence type="ECO:0000313" key="9">
    <source>
        <dbReference type="Proteomes" id="UP000821837"/>
    </source>
</evidence>
<evidence type="ECO:0000313" key="8">
    <source>
        <dbReference type="EMBL" id="KAH7935532.1"/>
    </source>
</evidence>
<dbReference type="GO" id="GO:0005546">
    <property type="term" value="F:phosphatidylinositol-4,5-bisphosphate binding"/>
    <property type="evidence" value="ECO:0007669"/>
    <property type="project" value="InterPro"/>
</dbReference>
<dbReference type="VEuPathDB" id="VectorBase:RSAN_053207"/>
<dbReference type="GO" id="GO:0006887">
    <property type="term" value="P:exocytosis"/>
    <property type="evidence" value="ECO:0007669"/>
    <property type="project" value="UniProtKB-KW"/>
</dbReference>
<evidence type="ECO:0000256" key="1">
    <source>
        <dbReference type="ARBA" id="ARBA00006756"/>
    </source>
</evidence>
<organism evidence="8 9">
    <name type="scientific">Rhipicephalus sanguineus</name>
    <name type="common">Brown dog tick</name>
    <name type="synonym">Ixodes sanguineus</name>
    <dbReference type="NCBI Taxonomy" id="34632"/>
    <lineage>
        <taxon>Eukaryota</taxon>
        <taxon>Metazoa</taxon>
        <taxon>Ecdysozoa</taxon>
        <taxon>Arthropoda</taxon>
        <taxon>Chelicerata</taxon>
        <taxon>Arachnida</taxon>
        <taxon>Acari</taxon>
        <taxon>Parasitiformes</taxon>
        <taxon>Ixodida</taxon>
        <taxon>Ixodoidea</taxon>
        <taxon>Ixodidae</taxon>
        <taxon>Rhipicephalinae</taxon>
        <taxon>Rhipicephalus</taxon>
        <taxon>Rhipicephalus</taxon>
    </lineage>
</organism>
<evidence type="ECO:0000256" key="4">
    <source>
        <dbReference type="ARBA" id="ARBA00026169"/>
    </source>
</evidence>
<dbReference type="InterPro" id="IPR046364">
    <property type="entry name" value="Exo70_C"/>
</dbReference>
<dbReference type="EMBL" id="JABSTV010001255">
    <property type="protein sequence ID" value="KAH7935532.1"/>
    <property type="molecule type" value="Genomic_DNA"/>
</dbReference>
<evidence type="ECO:0000256" key="6">
    <source>
        <dbReference type="SAM" id="MobiDB-lite"/>
    </source>
</evidence>
<dbReference type="Gene3D" id="1.20.1280.170">
    <property type="entry name" value="Exocyst complex component Exo70"/>
    <property type="match status" value="2"/>
</dbReference>
<keyword evidence="9" id="KW-1185">Reference proteome</keyword>
<comment type="similarity">
    <text evidence="1 5">Belongs to the EXO70 family.</text>
</comment>
<reference evidence="8" key="1">
    <citation type="journal article" date="2020" name="Cell">
        <title>Large-Scale Comparative Analyses of Tick Genomes Elucidate Their Genetic Diversity and Vector Capacities.</title>
        <authorList>
            <consortium name="Tick Genome and Microbiome Consortium (TIGMIC)"/>
            <person name="Jia N."/>
            <person name="Wang J."/>
            <person name="Shi W."/>
            <person name="Du L."/>
            <person name="Sun Y."/>
            <person name="Zhan W."/>
            <person name="Jiang J.F."/>
            <person name="Wang Q."/>
            <person name="Zhang B."/>
            <person name="Ji P."/>
            <person name="Bell-Sakyi L."/>
            <person name="Cui X.M."/>
            <person name="Yuan T.T."/>
            <person name="Jiang B.G."/>
            <person name="Yang W.F."/>
            <person name="Lam T.T."/>
            <person name="Chang Q.C."/>
            <person name="Ding S.J."/>
            <person name="Wang X.J."/>
            <person name="Zhu J.G."/>
            <person name="Ruan X.D."/>
            <person name="Zhao L."/>
            <person name="Wei J.T."/>
            <person name="Ye R.Z."/>
            <person name="Que T.C."/>
            <person name="Du C.H."/>
            <person name="Zhou Y.H."/>
            <person name="Cheng J.X."/>
            <person name="Dai P.F."/>
            <person name="Guo W.B."/>
            <person name="Han X.H."/>
            <person name="Huang E.J."/>
            <person name="Li L.F."/>
            <person name="Wei W."/>
            <person name="Gao Y.C."/>
            <person name="Liu J.Z."/>
            <person name="Shao H.Z."/>
            <person name="Wang X."/>
            <person name="Wang C.C."/>
            <person name="Yang T.C."/>
            <person name="Huo Q.B."/>
            <person name="Li W."/>
            <person name="Chen H.Y."/>
            <person name="Chen S.E."/>
            <person name="Zhou L.G."/>
            <person name="Ni X.B."/>
            <person name="Tian J.H."/>
            <person name="Sheng Y."/>
            <person name="Liu T."/>
            <person name="Pan Y.S."/>
            <person name="Xia L.Y."/>
            <person name="Li J."/>
            <person name="Zhao F."/>
            <person name="Cao W.C."/>
        </authorList>
    </citation>
    <scope>NUCLEOTIDE SEQUENCE</scope>
    <source>
        <strain evidence="8">Rsan-2018</strain>
    </source>
</reference>
<gene>
    <name evidence="8" type="ORF">HPB52_009593</name>
</gene>
<evidence type="ECO:0000256" key="2">
    <source>
        <dbReference type="ARBA" id="ARBA00022448"/>
    </source>
</evidence>
<dbReference type="InterPro" id="IPR016159">
    <property type="entry name" value="Cullin_repeat-like_dom_sf"/>
</dbReference>
<dbReference type="PANTHER" id="PTHR12542:SF41">
    <property type="entry name" value="EXOCYST COMPLEX COMPONENT 7"/>
    <property type="match status" value="1"/>
</dbReference>
<evidence type="ECO:0000256" key="5">
    <source>
        <dbReference type="RuleBase" id="RU365026"/>
    </source>
</evidence>
<dbReference type="PANTHER" id="PTHR12542">
    <property type="entry name" value="EXOCYST COMPLEX PROTEIN EXO70"/>
    <property type="match status" value="1"/>
</dbReference>
<evidence type="ECO:0000256" key="3">
    <source>
        <dbReference type="ARBA" id="ARBA00022483"/>
    </source>
</evidence>
<dbReference type="Pfam" id="PF20669">
    <property type="entry name" value="Exo70_N"/>
    <property type="match status" value="1"/>
</dbReference>
<dbReference type="GO" id="GO:0015031">
    <property type="term" value="P:protein transport"/>
    <property type="evidence" value="ECO:0007669"/>
    <property type="project" value="UniProtKB-KW"/>
</dbReference>
<proteinExistence type="inferred from homology"/>
<dbReference type="AlphaFoldDB" id="A0A9D4PC44"/>
<name>A0A9D4PC44_RHISA</name>
<comment type="caution">
    <text evidence="8">The sequence shown here is derived from an EMBL/GenBank/DDBJ whole genome shotgun (WGS) entry which is preliminary data.</text>
</comment>
<reference evidence="8" key="2">
    <citation type="submission" date="2021-09" db="EMBL/GenBank/DDBJ databases">
        <authorList>
            <person name="Jia N."/>
            <person name="Wang J."/>
            <person name="Shi W."/>
            <person name="Du L."/>
            <person name="Sun Y."/>
            <person name="Zhan W."/>
            <person name="Jiang J."/>
            <person name="Wang Q."/>
            <person name="Zhang B."/>
            <person name="Ji P."/>
            <person name="Sakyi L.B."/>
            <person name="Cui X."/>
            <person name="Yuan T."/>
            <person name="Jiang B."/>
            <person name="Yang W."/>
            <person name="Lam T.T.-Y."/>
            <person name="Chang Q."/>
            <person name="Ding S."/>
            <person name="Wang X."/>
            <person name="Zhu J."/>
            <person name="Ruan X."/>
            <person name="Zhao L."/>
            <person name="Wei J."/>
            <person name="Que T."/>
            <person name="Du C."/>
            <person name="Cheng J."/>
            <person name="Dai P."/>
            <person name="Han X."/>
            <person name="Huang E."/>
            <person name="Gao Y."/>
            <person name="Liu J."/>
            <person name="Shao H."/>
            <person name="Ye R."/>
            <person name="Li L."/>
            <person name="Wei W."/>
            <person name="Wang X."/>
            <person name="Wang C."/>
            <person name="Huo Q."/>
            <person name="Li W."/>
            <person name="Guo W."/>
            <person name="Chen H."/>
            <person name="Chen S."/>
            <person name="Zhou L."/>
            <person name="Zhou L."/>
            <person name="Ni X."/>
            <person name="Tian J."/>
            <person name="Zhou Y."/>
            <person name="Sheng Y."/>
            <person name="Liu T."/>
            <person name="Pan Y."/>
            <person name="Xia L."/>
            <person name="Li J."/>
            <person name="Zhao F."/>
            <person name="Cao W."/>
        </authorList>
    </citation>
    <scope>NUCLEOTIDE SEQUENCE</scope>
    <source>
        <strain evidence="8">Rsan-2018</strain>
        <tissue evidence="8">Larvae</tissue>
    </source>
</reference>
<keyword evidence="3 5" id="KW-0268">Exocytosis</keyword>
<dbReference type="SUPFAM" id="SSF74788">
    <property type="entry name" value="Cullin repeat-like"/>
    <property type="match status" value="1"/>
</dbReference>
<dbReference type="Pfam" id="PF03081">
    <property type="entry name" value="Exo70_C"/>
    <property type="match status" value="1"/>
</dbReference>
<dbReference type="GO" id="GO:0000145">
    <property type="term" value="C:exocyst"/>
    <property type="evidence" value="ECO:0007669"/>
    <property type="project" value="InterPro"/>
</dbReference>
<protein>
    <recommendedName>
        <fullName evidence="4 5">Exocyst complex component 7</fullName>
    </recommendedName>
    <alternativeName>
        <fullName evidence="5">Exocyst complex component Exo70</fullName>
    </alternativeName>
</protein>
<feature type="domain" description="Exocyst complex subunit Exo70 C-terminal" evidence="7">
    <location>
        <begin position="303"/>
        <end position="669"/>
    </location>
</feature>
<feature type="region of interest" description="Disordered" evidence="6">
    <location>
        <begin position="233"/>
        <end position="264"/>
    </location>
</feature>
<keyword evidence="2 5" id="KW-0813">Transport</keyword>
<keyword evidence="5" id="KW-0653">Protein transport</keyword>
<evidence type="ECO:0000259" key="7">
    <source>
        <dbReference type="Pfam" id="PF03081"/>
    </source>
</evidence>
<accession>A0A9D4PC44</accession>
<dbReference type="InterPro" id="IPR004140">
    <property type="entry name" value="Exo70"/>
</dbReference>
<feature type="compositionally biased region" description="Low complexity" evidence="6">
    <location>
        <begin position="242"/>
        <end position="257"/>
    </location>
</feature>
<comment type="function">
    <text evidence="5">Component of the exocyst complex involved in the docking of exocytic vesicles with fusion sites on the plasma membrane.</text>
</comment>